<dbReference type="HOGENOM" id="CLU_037628_6_0_9"/>
<dbReference type="SUPFAM" id="SSF47413">
    <property type="entry name" value="lambda repressor-like DNA-binding domains"/>
    <property type="match status" value="1"/>
</dbReference>
<keyword evidence="6" id="KW-1185">Reference proteome</keyword>
<dbReference type="Gene3D" id="1.10.260.40">
    <property type="entry name" value="lambda repressor-like DNA-binding domains"/>
    <property type="match status" value="1"/>
</dbReference>
<keyword evidence="2" id="KW-0238">DNA-binding</keyword>
<dbReference type="InterPro" id="IPR010982">
    <property type="entry name" value="Lambda_DNA-bd_dom_sf"/>
</dbReference>
<keyword evidence="1" id="KW-0805">Transcription regulation</keyword>
<dbReference type="PRINTS" id="PR00036">
    <property type="entry name" value="HTHLACI"/>
</dbReference>
<reference evidence="6" key="1">
    <citation type="journal article" date="2013" name="Genome Announc.">
        <title>Whole-Genome Sequencing of Lactobacillus shenzhenensis Strain LY-73T.</title>
        <authorList>
            <person name="Lin Z."/>
            <person name="Liu Z."/>
            <person name="Yang R."/>
            <person name="Zou Y."/>
            <person name="Wan D."/>
            <person name="Chen J."/>
            <person name="Guo M."/>
            <person name="Zhao J."/>
            <person name="Fang C."/>
            <person name="Yang R."/>
            <person name="Liu F."/>
        </authorList>
    </citation>
    <scope>NUCLEOTIDE SEQUENCE [LARGE SCALE GENOMIC DNA]</scope>
    <source>
        <strain evidence="6">LY-73</strain>
    </source>
</reference>
<name>U4TT40_9LACO</name>
<dbReference type="GO" id="GO:0003700">
    <property type="term" value="F:DNA-binding transcription factor activity"/>
    <property type="evidence" value="ECO:0007669"/>
    <property type="project" value="TreeGrafter"/>
</dbReference>
<dbReference type="STRING" id="1231336.L248_2991"/>
<dbReference type="GO" id="GO:0000976">
    <property type="term" value="F:transcription cis-regulatory region binding"/>
    <property type="evidence" value="ECO:0007669"/>
    <property type="project" value="TreeGrafter"/>
</dbReference>
<proteinExistence type="predicted"/>
<gene>
    <name evidence="5" type="ORF">L248_2991</name>
</gene>
<dbReference type="OrthoDB" id="1639518at2"/>
<sequence>MRPTIDDVAKTANVSKATVSRYLNGHFERMSAATRDRIAAVVAQLGFVPNRQASALKSRRTHLIGVVVADLANIYSTLLITGINDVTKEAGDQILVAGAGNDLAEEKRVLHLLIGQGVDGIILQPMSQDSHQYDFVRLAGIPMVIVDRDSLPRRHVTVASSDYSASRTLAETVIRAGYKDIIVFANPVQLVSSRMLRYRGFADVGQDHHIPVTLLETHGDSAAEADVSMIGAWLTAHPGHRPAVFTTNGRLLMAALFWMQDQGLQTPRDLGICGYDDWDWARLAGPGITSVNQHPQQIGQKAAEFLYQAVNGTPAPATRIEIPATLDLRHSL</sequence>
<dbReference type="Pfam" id="PF00356">
    <property type="entry name" value="LacI"/>
    <property type="match status" value="1"/>
</dbReference>
<evidence type="ECO:0000259" key="4">
    <source>
        <dbReference type="PROSITE" id="PS50932"/>
    </source>
</evidence>
<feature type="domain" description="HTH lacI-type" evidence="4">
    <location>
        <begin position="3"/>
        <end position="58"/>
    </location>
</feature>
<dbReference type="PROSITE" id="PS00356">
    <property type="entry name" value="HTH_LACI_1"/>
    <property type="match status" value="1"/>
</dbReference>
<dbReference type="CDD" id="cd06283">
    <property type="entry name" value="PBP1_RegR_EndR_KdgR-like"/>
    <property type="match status" value="1"/>
</dbReference>
<keyword evidence="3" id="KW-0804">Transcription</keyword>
<dbReference type="PANTHER" id="PTHR30146:SF145">
    <property type="entry name" value="RIBOSE OPERON REPRESSOR"/>
    <property type="match status" value="1"/>
</dbReference>
<organism evidence="5 6">
    <name type="scientific">Schleiferilactobacillus shenzhenensis LY-73</name>
    <dbReference type="NCBI Taxonomy" id="1231336"/>
    <lineage>
        <taxon>Bacteria</taxon>
        <taxon>Bacillati</taxon>
        <taxon>Bacillota</taxon>
        <taxon>Bacilli</taxon>
        <taxon>Lactobacillales</taxon>
        <taxon>Lactobacillaceae</taxon>
        <taxon>Schleiferilactobacillus</taxon>
    </lineage>
</organism>
<dbReference type="EMBL" id="KI271589">
    <property type="protein sequence ID" value="ERL65053.1"/>
    <property type="molecule type" value="Genomic_DNA"/>
</dbReference>
<protein>
    <recommendedName>
        <fullName evidence="4">HTH lacI-type domain-containing protein</fullName>
    </recommendedName>
</protein>
<dbReference type="eggNOG" id="COG1609">
    <property type="taxonomic scope" value="Bacteria"/>
</dbReference>
<evidence type="ECO:0000256" key="3">
    <source>
        <dbReference type="ARBA" id="ARBA00023163"/>
    </source>
</evidence>
<dbReference type="Proteomes" id="UP000030647">
    <property type="component" value="Unassembled WGS sequence"/>
</dbReference>
<dbReference type="SMART" id="SM00354">
    <property type="entry name" value="HTH_LACI"/>
    <property type="match status" value="1"/>
</dbReference>
<dbReference type="CDD" id="cd01392">
    <property type="entry name" value="HTH_LacI"/>
    <property type="match status" value="1"/>
</dbReference>
<evidence type="ECO:0000313" key="6">
    <source>
        <dbReference type="Proteomes" id="UP000030647"/>
    </source>
</evidence>
<dbReference type="InterPro" id="IPR028082">
    <property type="entry name" value="Peripla_BP_I"/>
</dbReference>
<accession>U4TT40</accession>
<dbReference type="Gene3D" id="3.40.50.2300">
    <property type="match status" value="2"/>
</dbReference>
<dbReference type="Pfam" id="PF13377">
    <property type="entry name" value="Peripla_BP_3"/>
    <property type="match status" value="1"/>
</dbReference>
<dbReference type="AlphaFoldDB" id="U4TT40"/>
<evidence type="ECO:0000256" key="2">
    <source>
        <dbReference type="ARBA" id="ARBA00023125"/>
    </source>
</evidence>
<dbReference type="InterPro" id="IPR000843">
    <property type="entry name" value="HTH_LacI"/>
</dbReference>
<dbReference type="PROSITE" id="PS50932">
    <property type="entry name" value="HTH_LACI_2"/>
    <property type="match status" value="1"/>
</dbReference>
<evidence type="ECO:0000256" key="1">
    <source>
        <dbReference type="ARBA" id="ARBA00023015"/>
    </source>
</evidence>
<dbReference type="RefSeq" id="WP_022529576.1">
    <property type="nucleotide sequence ID" value="NZ_KI271589.1"/>
</dbReference>
<evidence type="ECO:0000313" key="5">
    <source>
        <dbReference type="EMBL" id="ERL65053.1"/>
    </source>
</evidence>
<dbReference type="SUPFAM" id="SSF53822">
    <property type="entry name" value="Periplasmic binding protein-like I"/>
    <property type="match status" value="1"/>
</dbReference>
<dbReference type="PANTHER" id="PTHR30146">
    <property type="entry name" value="LACI-RELATED TRANSCRIPTIONAL REPRESSOR"/>
    <property type="match status" value="1"/>
</dbReference>
<dbReference type="InterPro" id="IPR046335">
    <property type="entry name" value="LacI/GalR-like_sensor"/>
</dbReference>